<keyword evidence="2" id="KW-1133">Transmembrane helix</keyword>
<evidence type="ECO:0000256" key="1">
    <source>
        <dbReference type="SAM" id="MobiDB-lite"/>
    </source>
</evidence>
<keyword evidence="4" id="KW-1185">Reference proteome</keyword>
<proteinExistence type="predicted"/>
<keyword evidence="2" id="KW-0472">Membrane</keyword>
<protein>
    <submittedName>
        <fullName evidence="3">Uncharacterized protein</fullName>
    </submittedName>
</protein>
<dbReference type="Proteomes" id="UP000234331">
    <property type="component" value="Unassembled WGS sequence"/>
</dbReference>
<reference evidence="3 4" key="1">
    <citation type="submission" date="2017-06" db="EMBL/GenBank/DDBJ databases">
        <authorList>
            <person name="Kim H.J."/>
            <person name="Triplett B.A."/>
        </authorList>
    </citation>
    <scope>NUCLEOTIDE SEQUENCE [LARGE SCALE GENOMIC DNA]</scope>
    <source>
        <strain evidence="3">FRACA_ARgP5</strain>
    </source>
</reference>
<dbReference type="AlphaFoldDB" id="A0A2I2KIJ0"/>
<evidence type="ECO:0000256" key="2">
    <source>
        <dbReference type="SAM" id="Phobius"/>
    </source>
</evidence>
<organism evidence="3 4">
    <name type="scientific">Frankia canadensis</name>
    <dbReference type="NCBI Taxonomy" id="1836972"/>
    <lineage>
        <taxon>Bacteria</taxon>
        <taxon>Bacillati</taxon>
        <taxon>Actinomycetota</taxon>
        <taxon>Actinomycetes</taxon>
        <taxon>Frankiales</taxon>
        <taxon>Frankiaceae</taxon>
        <taxon>Frankia</taxon>
    </lineage>
</organism>
<name>A0A2I2KIJ0_9ACTN</name>
<evidence type="ECO:0000313" key="4">
    <source>
        <dbReference type="Proteomes" id="UP000234331"/>
    </source>
</evidence>
<feature type="region of interest" description="Disordered" evidence="1">
    <location>
        <begin position="54"/>
        <end position="76"/>
    </location>
</feature>
<keyword evidence="2" id="KW-0812">Transmembrane</keyword>
<dbReference type="EMBL" id="FZMO01000002">
    <property type="protein sequence ID" value="SNQ45481.1"/>
    <property type="molecule type" value="Genomic_DNA"/>
</dbReference>
<sequence>MRNGDAWSGAAAEATGAAEAGTAEDAAVPVGSVSPVGSADFAVDAAVSDMAGTITPARWAPPGPAPTPGRACGRAPGPGIGRAVGTAGRVVGPVEPWAVLIIQFGSFGLVAGNFWNYLDARLIVSLRKIYLGPFGASSFPVPATYVLDDPKDW</sequence>
<gene>
    <name evidence="3" type="ORF">FRACA_100049</name>
</gene>
<evidence type="ECO:0000313" key="3">
    <source>
        <dbReference type="EMBL" id="SNQ45481.1"/>
    </source>
</evidence>
<feature type="transmembrane region" description="Helical" evidence="2">
    <location>
        <begin position="97"/>
        <end position="118"/>
    </location>
</feature>
<accession>A0A2I2KIJ0</accession>